<dbReference type="AlphaFoldDB" id="S7QBC4"/>
<dbReference type="eggNOG" id="ENOG502S5IR">
    <property type="taxonomic scope" value="Eukaryota"/>
</dbReference>
<feature type="compositionally biased region" description="Basic and acidic residues" evidence="1">
    <location>
        <begin position="1"/>
        <end position="17"/>
    </location>
</feature>
<gene>
    <name evidence="4" type="ORF">GLOTRDRAFT_137622</name>
</gene>
<dbReference type="InterPro" id="IPR024498">
    <property type="entry name" value="DUF2786"/>
</dbReference>
<dbReference type="OrthoDB" id="3067443at2759"/>
<dbReference type="RefSeq" id="XP_007864380.1">
    <property type="nucleotide sequence ID" value="XM_007866189.1"/>
</dbReference>
<feature type="compositionally biased region" description="Acidic residues" evidence="1">
    <location>
        <begin position="373"/>
        <end position="384"/>
    </location>
</feature>
<evidence type="ECO:0000313" key="5">
    <source>
        <dbReference type="Proteomes" id="UP000030669"/>
    </source>
</evidence>
<feature type="compositionally biased region" description="Basic and acidic residues" evidence="1">
    <location>
        <begin position="385"/>
        <end position="407"/>
    </location>
</feature>
<dbReference type="GeneID" id="19303796"/>
<evidence type="ECO:0000259" key="2">
    <source>
        <dbReference type="Pfam" id="PF10979"/>
    </source>
</evidence>
<feature type="domain" description="DUF7168" evidence="3">
    <location>
        <begin position="148"/>
        <end position="274"/>
    </location>
</feature>
<proteinExistence type="predicted"/>
<accession>S7QBC4</accession>
<reference evidence="4 5" key="1">
    <citation type="journal article" date="2012" name="Science">
        <title>The Paleozoic origin of enzymatic lignin decomposition reconstructed from 31 fungal genomes.</title>
        <authorList>
            <person name="Floudas D."/>
            <person name="Binder M."/>
            <person name="Riley R."/>
            <person name="Barry K."/>
            <person name="Blanchette R.A."/>
            <person name="Henrissat B."/>
            <person name="Martinez A.T."/>
            <person name="Otillar R."/>
            <person name="Spatafora J.W."/>
            <person name="Yadav J.S."/>
            <person name="Aerts A."/>
            <person name="Benoit I."/>
            <person name="Boyd A."/>
            <person name="Carlson A."/>
            <person name="Copeland A."/>
            <person name="Coutinho P.M."/>
            <person name="de Vries R.P."/>
            <person name="Ferreira P."/>
            <person name="Findley K."/>
            <person name="Foster B."/>
            <person name="Gaskell J."/>
            <person name="Glotzer D."/>
            <person name="Gorecki P."/>
            <person name="Heitman J."/>
            <person name="Hesse C."/>
            <person name="Hori C."/>
            <person name="Igarashi K."/>
            <person name="Jurgens J.A."/>
            <person name="Kallen N."/>
            <person name="Kersten P."/>
            <person name="Kohler A."/>
            <person name="Kuees U."/>
            <person name="Kumar T.K.A."/>
            <person name="Kuo A."/>
            <person name="LaButti K."/>
            <person name="Larrondo L.F."/>
            <person name="Lindquist E."/>
            <person name="Ling A."/>
            <person name="Lombard V."/>
            <person name="Lucas S."/>
            <person name="Lundell T."/>
            <person name="Martin R."/>
            <person name="McLaughlin D.J."/>
            <person name="Morgenstern I."/>
            <person name="Morin E."/>
            <person name="Murat C."/>
            <person name="Nagy L.G."/>
            <person name="Nolan M."/>
            <person name="Ohm R.A."/>
            <person name="Patyshakuliyeva A."/>
            <person name="Rokas A."/>
            <person name="Ruiz-Duenas F.J."/>
            <person name="Sabat G."/>
            <person name="Salamov A."/>
            <person name="Samejima M."/>
            <person name="Schmutz J."/>
            <person name="Slot J.C."/>
            <person name="St John F."/>
            <person name="Stenlid J."/>
            <person name="Sun H."/>
            <person name="Sun S."/>
            <person name="Syed K."/>
            <person name="Tsang A."/>
            <person name="Wiebenga A."/>
            <person name="Young D."/>
            <person name="Pisabarro A."/>
            <person name="Eastwood D.C."/>
            <person name="Martin F."/>
            <person name="Cullen D."/>
            <person name="Grigoriev I.V."/>
            <person name="Hibbett D.S."/>
        </authorList>
    </citation>
    <scope>NUCLEOTIDE SEQUENCE [LARGE SCALE GENOMIC DNA]</scope>
    <source>
        <strain evidence="4 5">ATCC 11539</strain>
    </source>
</reference>
<feature type="compositionally biased region" description="Basic and acidic residues" evidence="1">
    <location>
        <begin position="294"/>
        <end position="329"/>
    </location>
</feature>
<dbReference type="EMBL" id="KB469299">
    <property type="protein sequence ID" value="EPQ57251.1"/>
    <property type="molecule type" value="Genomic_DNA"/>
</dbReference>
<dbReference type="Pfam" id="PF10979">
    <property type="entry name" value="DUF2786"/>
    <property type="match status" value="1"/>
</dbReference>
<evidence type="ECO:0000313" key="4">
    <source>
        <dbReference type="EMBL" id="EPQ57251.1"/>
    </source>
</evidence>
<evidence type="ECO:0000256" key="1">
    <source>
        <dbReference type="SAM" id="MobiDB-lite"/>
    </source>
</evidence>
<keyword evidence="5" id="KW-1185">Reference proteome</keyword>
<dbReference type="Pfam" id="PF23771">
    <property type="entry name" value="DUF7168"/>
    <property type="match status" value="1"/>
</dbReference>
<dbReference type="HOGENOM" id="CLU_032406_0_0_1"/>
<evidence type="ECO:0000259" key="3">
    <source>
        <dbReference type="Pfam" id="PF23771"/>
    </source>
</evidence>
<dbReference type="KEGG" id="gtr:GLOTRDRAFT_137622"/>
<organism evidence="4 5">
    <name type="scientific">Gloeophyllum trabeum (strain ATCC 11539 / FP-39264 / Madison 617)</name>
    <name type="common">Brown rot fungus</name>
    <dbReference type="NCBI Taxonomy" id="670483"/>
    <lineage>
        <taxon>Eukaryota</taxon>
        <taxon>Fungi</taxon>
        <taxon>Dikarya</taxon>
        <taxon>Basidiomycota</taxon>
        <taxon>Agaricomycotina</taxon>
        <taxon>Agaricomycetes</taxon>
        <taxon>Gloeophyllales</taxon>
        <taxon>Gloeophyllaceae</taxon>
        <taxon>Gloeophyllum</taxon>
    </lineage>
</organism>
<sequence length="487" mass="54977">MARSANKRDPDWEHSDSDPSDNEPPSQDPSDDDWGPSSSKKPPAKRQKRASEQGSAKGKQPNLRARITILATDAAPTTGDVNERSQDVDDAVLERIKKALALANHENTGEQEAKQAMRMASKLMSQYSVTQADLLTKEDDQQKLKRAGMSVVVIEHVKHASVRWETWADDTAYAMTVFFDCQSYSETFGRYGNVRVCFYGLAEQTVAAAYAFEMAYNLISRWALDNNLAKGIRGKNLYKRGVAHGLCTLANKDKQTEVQKAIEAEKHRLVEVHKIEADEDRQRLNRLRNLESVKPEEQDRKVKVEDVEDEELKRERSEDLHPYGRHKDEDPEEMPMPAVNGGYPAYAPEDDDSGDDVGGLGPLGDDDYRADFDASDEIQLDLDSLESKVEARRSVKPEPKLEPKPEQPEAGPSWQSEGQLIAFRENSKAIGDEYLKSQGVKLRTSNKRPDVSFSSREDRKLYEQGKRDAAKIDVRRRRLKGAEDDRD</sequence>
<dbReference type="InterPro" id="IPR055592">
    <property type="entry name" value="DUF7168"/>
</dbReference>
<feature type="region of interest" description="Disordered" evidence="1">
    <location>
        <begin position="1"/>
        <end position="65"/>
    </location>
</feature>
<dbReference type="Proteomes" id="UP000030669">
    <property type="component" value="Unassembled WGS sequence"/>
</dbReference>
<feature type="compositionally biased region" description="Basic and acidic residues" evidence="1">
    <location>
        <begin position="447"/>
        <end position="468"/>
    </location>
</feature>
<name>S7QBC4_GLOTA</name>
<dbReference type="STRING" id="670483.S7QBC4"/>
<dbReference type="OMA" id="PRNESWV"/>
<feature type="region of interest" description="Disordered" evidence="1">
    <location>
        <begin position="439"/>
        <end position="468"/>
    </location>
</feature>
<protein>
    <submittedName>
        <fullName evidence="4">Uncharacterized protein</fullName>
    </submittedName>
</protein>
<feature type="domain" description="DUF2786" evidence="2">
    <location>
        <begin position="92"/>
        <end position="131"/>
    </location>
</feature>
<feature type="region of interest" description="Disordered" evidence="1">
    <location>
        <begin position="294"/>
        <end position="425"/>
    </location>
</feature>